<keyword evidence="1" id="KW-0732">Signal</keyword>
<dbReference type="Pfam" id="PF09172">
    <property type="entry name" value="Vit_open_b-sht"/>
    <property type="match status" value="1"/>
</dbReference>
<dbReference type="InterPro" id="IPR015817">
    <property type="entry name" value="Vitellinogen_open_b-sht_sub1"/>
</dbReference>
<name>A0A7J7IYI0_BUGNE</name>
<comment type="caution">
    <text evidence="7">The sequence shown here is derived from an EMBL/GenBank/DDBJ whole genome shotgun (WGS) entry which is preliminary data.</text>
</comment>
<evidence type="ECO:0000256" key="2">
    <source>
        <dbReference type="ARBA" id="ARBA00022761"/>
    </source>
</evidence>
<evidence type="ECO:0000256" key="3">
    <source>
        <dbReference type="ARBA" id="ARBA00023157"/>
    </source>
</evidence>
<comment type="caution">
    <text evidence="5">Lacks conserved residue(s) required for the propagation of feature annotation.</text>
</comment>
<dbReference type="Proteomes" id="UP000593567">
    <property type="component" value="Unassembled WGS sequence"/>
</dbReference>
<dbReference type="SUPFAM" id="SSF48431">
    <property type="entry name" value="Lipovitellin-phosvitin complex, superhelical domain"/>
    <property type="match status" value="1"/>
</dbReference>
<organism evidence="7 8">
    <name type="scientific">Bugula neritina</name>
    <name type="common">Brown bryozoan</name>
    <name type="synonym">Sertularia neritina</name>
    <dbReference type="NCBI Taxonomy" id="10212"/>
    <lineage>
        <taxon>Eukaryota</taxon>
        <taxon>Metazoa</taxon>
        <taxon>Spiralia</taxon>
        <taxon>Lophotrochozoa</taxon>
        <taxon>Bryozoa</taxon>
        <taxon>Gymnolaemata</taxon>
        <taxon>Cheilostomatida</taxon>
        <taxon>Flustrina</taxon>
        <taxon>Buguloidea</taxon>
        <taxon>Bugulidae</taxon>
        <taxon>Bugula</taxon>
    </lineage>
</organism>
<dbReference type="PANTHER" id="PTHR23345">
    <property type="entry name" value="VITELLOGENIN-RELATED"/>
    <property type="match status" value="1"/>
</dbReference>
<dbReference type="InterPro" id="IPR011030">
    <property type="entry name" value="Lipovitellin_superhlx_dom"/>
</dbReference>
<keyword evidence="8" id="KW-1185">Reference proteome</keyword>
<feature type="domain" description="Vitellogenin" evidence="6">
    <location>
        <begin position="1"/>
        <end position="610"/>
    </location>
</feature>
<dbReference type="SMART" id="SM01169">
    <property type="entry name" value="DUF1943"/>
    <property type="match status" value="1"/>
</dbReference>
<sequence>MIHYCVYFTSGLKLRDVKLMENGEAASSSDEFRQKLEAKPLRFAFQDGVIENVCSMQGEDERVLNIKRGVLSTFQNSMKELGKEGLFTETDVSGVCPTTYTTVPSTFTDTYTITKSKDILACSERNGNISALHSKSYNIKSMVMALARAPKCIKIAQVFTFGSMPKSTYKEDAKCPSSQNQPRMCTDCAQHQIYETKCTEVLVFRPFSKDGSGAVTTAKQNLKFSSQKSTVTVTESPVQVRSSLLFHHIYDESINENAKSEVIALLQEICSEVNDEIKKSSPQLFGELVSKMKRLDSDKMMQVYNAVNGGRICTSLRGKQFFYDAVPMVATEASLALTAKLVAEKIVQGVEADAWLTQLAFIPRPNYEMLAAIMPLLNDPVLKTKALLGISAMVHKICDNNVNCQSNSHVADFISILNANIGTTCSSTTKEQRQLIMATLKAFGNAGQAVTSSSVIGRCITNADVDIELRVIALQAYRRMPCSISREDAMRIYENFENDSELRIHAFLAIMTCPTNVLPKVRMVLSGEPVNQVGSFVWTYLENLKETSSPLKQQLSSILEDAKLRQDFNLDARKFSRNLEKSYFSDYLNAGAQIESNLIWSQRSYIPRSAMLNVTVDMFGNSINLVELGGRVQGLERIVEKFFGPNGYFGQKETPELMDNKRQTANYISSFDNTFKTPEDEITTSMYVKMFGDELYFSELDSTKWSDIQGFNVLDFLIKLAEPKKIDLTKNIQFIDSSLIVPTCVGLPMNLTVNGTSSVSVDVDGNVDLRNIAASPRSFDINGHIKPSAAVVVSGMMGVDAIVTKATMKMVASMHSSTQLDGTISLKDGQIFSVNLNTPQEKMEVFHVETEFFLNGEKMQMPESAMIYKKCTPAGVTKVIGMEMCVDVTLPTFHQTGLPLPPFTGPMNAQVFVEKKDTHTGYAFTAKYERSKEQVSGMTYEKKVLHLSVDTPGSQVDRKLLIEGVYNPAEMIASAQLQSPWTKLEWTTSFENTVEMKKAASSLKINGTQAYAIDAELGVDVRTVKTVYSPSLTISTPGKPDMSISGTVESGTGTTVAAVDLAIKNFSKKPITLTSSLSQTVAGQGYEFAFDLKSDVFSSSISSSVAVAAGSYSGNALVSYESLGRPAHRFTLAGKFVNETIGDLMQYSGNLGFIPTEYPHLQFNVDGTLKLTANHIDTNINVQLDQEKFSIGHKFTQQGSIDDLDLESSSFFRYPSKSIDFSGEMKHKHNLNMVKSSASMTYGGQTASGSIDLDNTITDKYTGVVDLRFPGQEFTIDADVEKMAEGHKISAEAKWGIDVDSKVSLSAMYKPGSIHELSGDIQFPGHPINLAVSLRPDPLDFMGKTIVIYNSNTYTLETEYKLEATKLTTKGSWTCPTRNLAYSVEMSNANGQLKSDSEFSWATGKKVTLTTEYTNRDAAGMYNRDVKVSVTTPFGTQSFNSELELNPTDMTMRMENELLVDGERNTFSGRYATGAGEISIISPFITHPSIKFITAKFNHAATSATASLSWNPTQEISGSATWSNTKYSADIVTPFVSVGKFGGSFEHVDTTSADVEAYWNDQKSSLSVSRTGVEKVQFSLTHPQTTVSGFISQSGDIDLFTGEAELNLNADRYWSKLVFSAIKKISTNFFLEGTPMDFDTRPH</sequence>
<dbReference type="Gene3D" id="2.20.50.20">
    <property type="entry name" value="Lipovitellin. Chain A, domain 3"/>
    <property type="match status" value="1"/>
</dbReference>
<dbReference type="SMART" id="SM00638">
    <property type="entry name" value="LPD_N"/>
    <property type="match status" value="1"/>
</dbReference>
<dbReference type="SUPFAM" id="SSF56968">
    <property type="entry name" value="Lipovitellin-phosvitin complex, beta-sheet shell regions"/>
    <property type="match status" value="2"/>
</dbReference>
<dbReference type="PROSITE" id="PS51211">
    <property type="entry name" value="VITELLOGENIN"/>
    <property type="match status" value="1"/>
</dbReference>
<keyword evidence="4" id="KW-0325">Glycoprotein</keyword>
<evidence type="ECO:0000313" key="8">
    <source>
        <dbReference type="Proteomes" id="UP000593567"/>
    </source>
</evidence>
<keyword evidence="3 5" id="KW-1015">Disulfide bond</keyword>
<dbReference type="InterPro" id="IPR015255">
    <property type="entry name" value="Vitellinogen_open_b-sht"/>
</dbReference>
<evidence type="ECO:0000256" key="4">
    <source>
        <dbReference type="ARBA" id="ARBA00023180"/>
    </source>
</evidence>
<dbReference type="Gene3D" id="2.30.230.10">
    <property type="entry name" value="Lipovitellin, beta-sheet shell regions, chain A"/>
    <property type="match status" value="1"/>
</dbReference>
<dbReference type="InterPro" id="IPR001747">
    <property type="entry name" value="Vitellogenin_N"/>
</dbReference>
<evidence type="ECO:0000259" key="6">
    <source>
        <dbReference type="PROSITE" id="PS51211"/>
    </source>
</evidence>
<reference evidence="7" key="1">
    <citation type="submission" date="2020-06" db="EMBL/GenBank/DDBJ databases">
        <title>Draft genome of Bugula neritina, a colonial animal packing powerful symbionts and potential medicines.</title>
        <authorList>
            <person name="Rayko M."/>
        </authorList>
    </citation>
    <scope>NUCLEOTIDE SEQUENCE [LARGE SCALE GENOMIC DNA]</scope>
    <source>
        <strain evidence="7">Kwan_BN1</strain>
    </source>
</reference>
<dbReference type="InterPro" id="IPR050733">
    <property type="entry name" value="Vitellogenin/Apolipophorin"/>
</dbReference>
<accession>A0A7J7IYI0</accession>
<dbReference type="Pfam" id="PF01347">
    <property type="entry name" value="Vitellogenin_N"/>
    <property type="match status" value="2"/>
</dbReference>
<evidence type="ECO:0000313" key="7">
    <source>
        <dbReference type="EMBL" id="KAF6018606.1"/>
    </source>
</evidence>
<gene>
    <name evidence="7" type="ORF">EB796_023095</name>
</gene>
<dbReference type="Gene3D" id="1.25.10.20">
    <property type="entry name" value="Vitellinogen, superhelical"/>
    <property type="match status" value="1"/>
</dbReference>
<dbReference type="EMBL" id="VXIV02003292">
    <property type="protein sequence ID" value="KAF6018606.1"/>
    <property type="molecule type" value="Genomic_DNA"/>
</dbReference>
<protein>
    <recommendedName>
        <fullName evidence="6">Vitellogenin domain-containing protein</fullName>
    </recommendedName>
</protein>
<dbReference type="OrthoDB" id="6484170at2759"/>
<feature type="disulfide bond" evidence="5">
    <location>
        <begin position="96"/>
        <end position="122"/>
    </location>
</feature>
<evidence type="ECO:0000256" key="1">
    <source>
        <dbReference type="ARBA" id="ARBA00022729"/>
    </source>
</evidence>
<dbReference type="InterPro" id="IPR015816">
    <property type="entry name" value="Vitellinogen_b-sht_N"/>
</dbReference>
<dbReference type="PANTHER" id="PTHR23345:SF15">
    <property type="entry name" value="VITELLOGENIN 1-RELATED"/>
    <property type="match status" value="1"/>
</dbReference>
<dbReference type="Gene3D" id="2.20.80.10">
    <property type="entry name" value="Lipovitellin-phosvitin complex, chain A, domain 4"/>
    <property type="match status" value="1"/>
</dbReference>
<evidence type="ECO:0000256" key="5">
    <source>
        <dbReference type="PROSITE-ProRule" id="PRU00557"/>
    </source>
</evidence>
<keyword evidence="2" id="KW-0758">Storage protein</keyword>
<proteinExistence type="predicted"/>
<dbReference type="InterPro" id="IPR015819">
    <property type="entry name" value="Lipid_transp_b-sht_shell"/>
</dbReference>
<dbReference type="GO" id="GO:0005319">
    <property type="term" value="F:lipid transporter activity"/>
    <property type="evidence" value="ECO:0007669"/>
    <property type="project" value="InterPro"/>
</dbReference>
<dbReference type="GO" id="GO:0045735">
    <property type="term" value="F:nutrient reservoir activity"/>
    <property type="evidence" value="ECO:0007669"/>
    <property type="project" value="UniProtKB-KW"/>
</dbReference>